<reference evidence="1 2" key="1">
    <citation type="submission" date="2016-01" db="EMBL/GenBank/DDBJ databases">
        <title>Genome sequence of Oerskovia enterophila VJag, an agar and cellulose degrading bacterium.</title>
        <authorList>
            <person name="Poehlein A."/>
            <person name="Jag V."/>
            <person name="Bengelsdorf F."/>
            <person name="Duerre P."/>
            <person name="Daniel R."/>
        </authorList>
    </citation>
    <scope>NUCLEOTIDE SEQUENCE [LARGE SCALE GENOMIC DNA]</scope>
    <source>
        <strain evidence="1 2">VJag</strain>
    </source>
</reference>
<dbReference type="Gene3D" id="2.40.30.100">
    <property type="entry name" value="AF2212/PG0164-like"/>
    <property type="match status" value="1"/>
</dbReference>
<accession>A0A163QLP4</accession>
<dbReference type="InterPro" id="IPR015018">
    <property type="entry name" value="DUF1905"/>
</dbReference>
<dbReference type="Proteomes" id="UP000076447">
    <property type="component" value="Unassembled WGS sequence"/>
</dbReference>
<organism evidence="1 2">
    <name type="scientific">Oerskovia enterophila</name>
    <dbReference type="NCBI Taxonomy" id="43678"/>
    <lineage>
        <taxon>Bacteria</taxon>
        <taxon>Bacillati</taxon>
        <taxon>Actinomycetota</taxon>
        <taxon>Actinomycetes</taxon>
        <taxon>Micrococcales</taxon>
        <taxon>Cellulomonadaceae</taxon>
        <taxon>Oerskovia</taxon>
    </lineage>
</organism>
<dbReference type="InterPro" id="IPR037079">
    <property type="entry name" value="AF2212/PG0164-like_sf"/>
</dbReference>
<proteinExistence type="predicted"/>
<comment type="caution">
    <text evidence="1">The sequence shown here is derived from an EMBL/GenBank/DDBJ whole genome shotgun (WGS) entry which is preliminary data.</text>
</comment>
<dbReference type="PATRIC" id="fig|43678.3.peg.3290"/>
<sequence length="97" mass="10727">MEIEAVGEVWHWRGPAPFHFVSVPDAESARIREVASLVTYGWGMIPVSARIGSTTWTTSLFAKDGLYVVPLKDRIRAAEDVELGDTVTVVLTLDVNR</sequence>
<evidence type="ECO:0008006" key="3">
    <source>
        <dbReference type="Google" id="ProtNLM"/>
    </source>
</evidence>
<dbReference type="EMBL" id="LRIE01000081">
    <property type="protein sequence ID" value="KZM34302.1"/>
    <property type="molecule type" value="Genomic_DNA"/>
</dbReference>
<dbReference type="STRING" id="43678.OJAG_31340"/>
<evidence type="ECO:0000313" key="1">
    <source>
        <dbReference type="EMBL" id="KZM34302.1"/>
    </source>
</evidence>
<gene>
    <name evidence="1" type="ORF">OJAG_31340</name>
</gene>
<dbReference type="RefSeq" id="WP_068709565.1">
    <property type="nucleotide sequence ID" value="NZ_LRIE01000081.1"/>
</dbReference>
<protein>
    <recommendedName>
        <fullName evidence="3">DUF1905 domain-containing protein</fullName>
    </recommendedName>
</protein>
<dbReference type="SUPFAM" id="SSF141694">
    <property type="entry name" value="AF2212/PG0164-like"/>
    <property type="match status" value="1"/>
</dbReference>
<evidence type="ECO:0000313" key="2">
    <source>
        <dbReference type="Proteomes" id="UP000076447"/>
    </source>
</evidence>
<dbReference type="OrthoDB" id="9808666at2"/>
<name>A0A163QLP4_9CELL</name>
<dbReference type="AlphaFoldDB" id="A0A163QLP4"/>
<dbReference type="Pfam" id="PF08922">
    <property type="entry name" value="DUF1905"/>
    <property type="match status" value="1"/>
</dbReference>